<dbReference type="EMBL" id="RRYP01012079">
    <property type="protein sequence ID" value="TNV77337.1"/>
    <property type="molecule type" value="Genomic_DNA"/>
</dbReference>
<proteinExistence type="predicted"/>
<organism evidence="1 2">
    <name type="scientific">Halteria grandinella</name>
    <dbReference type="NCBI Taxonomy" id="5974"/>
    <lineage>
        <taxon>Eukaryota</taxon>
        <taxon>Sar</taxon>
        <taxon>Alveolata</taxon>
        <taxon>Ciliophora</taxon>
        <taxon>Intramacronucleata</taxon>
        <taxon>Spirotrichea</taxon>
        <taxon>Stichotrichia</taxon>
        <taxon>Sporadotrichida</taxon>
        <taxon>Halteriidae</taxon>
        <taxon>Halteria</taxon>
    </lineage>
</organism>
<reference evidence="1" key="1">
    <citation type="submission" date="2019-06" db="EMBL/GenBank/DDBJ databases">
        <authorList>
            <person name="Zheng W."/>
        </authorList>
    </citation>
    <scope>NUCLEOTIDE SEQUENCE</scope>
    <source>
        <strain evidence="1">QDHG01</strain>
    </source>
</reference>
<accession>A0A8J8NLC7</accession>
<dbReference type="AlphaFoldDB" id="A0A8J8NLC7"/>
<sequence length="130" mass="15346">MIIGYACLIAVSTMKTCRQFVDCKFIPWSLNSNFGNRINLPNLILNSGPILFYPLWNFSMDVIFMHIRQQQGLIDCSHCFHRLCNDILLTFDIFLKLNRLFEYCAIPTQQTSLYCCRYILYNKQCLLERV</sequence>
<name>A0A8J8NLC7_HALGN</name>
<protein>
    <submittedName>
        <fullName evidence="1">Uncharacterized protein</fullName>
    </submittedName>
</protein>
<evidence type="ECO:0000313" key="2">
    <source>
        <dbReference type="Proteomes" id="UP000785679"/>
    </source>
</evidence>
<gene>
    <name evidence="1" type="ORF">FGO68_gene1906</name>
</gene>
<comment type="caution">
    <text evidence="1">The sequence shown here is derived from an EMBL/GenBank/DDBJ whole genome shotgun (WGS) entry which is preliminary data.</text>
</comment>
<dbReference type="Proteomes" id="UP000785679">
    <property type="component" value="Unassembled WGS sequence"/>
</dbReference>
<keyword evidence="2" id="KW-1185">Reference proteome</keyword>
<evidence type="ECO:0000313" key="1">
    <source>
        <dbReference type="EMBL" id="TNV77337.1"/>
    </source>
</evidence>